<keyword evidence="2" id="KW-1185">Reference proteome</keyword>
<evidence type="ECO:0000313" key="2">
    <source>
        <dbReference type="Proteomes" id="UP000823388"/>
    </source>
</evidence>
<name>A0A8T0N6W9_PANVG</name>
<sequence length="246" mass="28089">MLSNTTTCLDQRNDVDKLQLDVKISVTSHSYYLALLTVDGTKFTSQPSVTHCHTEEQQLDYKALKLSEVKWSSAARIRKASGLRHLFRYSRKAPLLLITSSVSFAWTNFGHFVWCLRVQEKNRWLSAKADWPDHDCYLILQFVMLFQSHVAVVQWPQLPSSLQQKTGVWLWACIVEIFHLNILIQIKIKGCQQYALAQSVLPQFWTFGIYSELFAAAVGQMKHDNATILLPHVSISGHATYIFSSG</sequence>
<gene>
    <name evidence="1" type="ORF">PVAP13_9KG413634</name>
</gene>
<protein>
    <submittedName>
        <fullName evidence="1">Uncharacterized protein</fullName>
    </submittedName>
</protein>
<comment type="caution">
    <text evidence="1">The sequence shown here is derived from an EMBL/GenBank/DDBJ whole genome shotgun (WGS) entry which is preliminary data.</text>
</comment>
<dbReference type="Proteomes" id="UP000823388">
    <property type="component" value="Chromosome 9K"/>
</dbReference>
<reference evidence="1" key="1">
    <citation type="submission" date="2020-05" db="EMBL/GenBank/DDBJ databases">
        <title>WGS assembly of Panicum virgatum.</title>
        <authorList>
            <person name="Lovell J.T."/>
            <person name="Jenkins J."/>
            <person name="Shu S."/>
            <person name="Juenger T.E."/>
            <person name="Schmutz J."/>
        </authorList>
    </citation>
    <scope>NUCLEOTIDE SEQUENCE</scope>
    <source>
        <strain evidence="1">AP13</strain>
    </source>
</reference>
<proteinExistence type="predicted"/>
<evidence type="ECO:0000313" key="1">
    <source>
        <dbReference type="EMBL" id="KAG2545190.1"/>
    </source>
</evidence>
<organism evidence="1 2">
    <name type="scientific">Panicum virgatum</name>
    <name type="common">Blackwell switchgrass</name>
    <dbReference type="NCBI Taxonomy" id="38727"/>
    <lineage>
        <taxon>Eukaryota</taxon>
        <taxon>Viridiplantae</taxon>
        <taxon>Streptophyta</taxon>
        <taxon>Embryophyta</taxon>
        <taxon>Tracheophyta</taxon>
        <taxon>Spermatophyta</taxon>
        <taxon>Magnoliopsida</taxon>
        <taxon>Liliopsida</taxon>
        <taxon>Poales</taxon>
        <taxon>Poaceae</taxon>
        <taxon>PACMAD clade</taxon>
        <taxon>Panicoideae</taxon>
        <taxon>Panicodae</taxon>
        <taxon>Paniceae</taxon>
        <taxon>Panicinae</taxon>
        <taxon>Panicum</taxon>
        <taxon>Panicum sect. Hiantes</taxon>
    </lineage>
</organism>
<accession>A0A8T0N6W9</accession>
<dbReference type="EMBL" id="CM029053">
    <property type="protein sequence ID" value="KAG2545190.1"/>
    <property type="molecule type" value="Genomic_DNA"/>
</dbReference>
<dbReference type="AlphaFoldDB" id="A0A8T0N6W9"/>